<feature type="compositionally biased region" description="Basic and acidic residues" evidence="1">
    <location>
        <begin position="336"/>
        <end position="346"/>
    </location>
</feature>
<feature type="compositionally biased region" description="Basic and acidic residues" evidence="1">
    <location>
        <begin position="360"/>
        <end position="372"/>
    </location>
</feature>
<proteinExistence type="predicted"/>
<protein>
    <recommendedName>
        <fullName evidence="2">DUF6590 domain-containing protein</fullName>
    </recommendedName>
</protein>
<evidence type="ECO:0000256" key="1">
    <source>
        <dbReference type="SAM" id="MobiDB-lite"/>
    </source>
</evidence>
<dbReference type="Proteomes" id="UP000271337">
    <property type="component" value="Unassembled WGS sequence"/>
</dbReference>
<dbReference type="PANTHER" id="PTHR35391">
    <property type="entry name" value="C2H2-TYPE DOMAIN-CONTAINING PROTEIN-RELATED"/>
    <property type="match status" value="1"/>
</dbReference>
<dbReference type="OrthoDB" id="3559580at2759"/>
<evidence type="ECO:0000313" key="3">
    <source>
        <dbReference type="EMBL" id="RMY06685.1"/>
    </source>
</evidence>
<comment type="caution">
    <text evidence="3">The sequence shown here is derived from an EMBL/GenBank/DDBJ whole genome shotgun (WGS) entry which is preliminary data.</text>
</comment>
<dbReference type="EMBL" id="QWIM01001349">
    <property type="protein sequence ID" value="RMY26832.1"/>
    <property type="molecule type" value="Genomic_DNA"/>
</dbReference>
<dbReference type="EMBL" id="QWIL01001177">
    <property type="protein sequence ID" value="RMY06685.1"/>
    <property type="molecule type" value="Genomic_DNA"/>
</dbReference>
<organism evidence="3 5">
    <name type="scientific">Hortaea werneckii</name>
    <name type="common">Black yeast</name>
    <name type="synonym">Cladosporium werneckii</name>
    <dbReference type="NCBI Taxonomy" id="91943"/>
    <lineage>
        <taxon>Eukaryota</taxon>
        <taxon>Fungi</taxon>
        <taxon>Dikarya</taxon>
        <taxon>Ascomycota</taxon>
        <taxon>Pezizomycotina</taxon>
        <taxon>Dothideomycetes</taxon>
        <taxon>Dothideomycetidae</taxon>
        <taxon>Mycosphaerellales</taxon>
        <taxon>Teratosphaeriaceae</taxon>
        <taxon>Hortaea</taxon>
    </lineage>
</organism>
<feature type="domain" description="DUF6590" evidence="2">
    <location>
        <begin position="151"/>
        <end position="304"/>
    </location>
</feature>
<dbReference type="Proteomes" id="UP000276864">
    <property type="component" value="Unassembled WGS sequence"/>
</dbReference>
<dbReference type="PANTHER" id="PTHR35391:SF5">
    <property type="entry name" value="DUF6590 DOMAIN-CONTAINING PROTEIN"/>
    <property type="match status" value="1"/>
</dbReference>
<name>A0A3M6YUH0_HORWE</name>
<evidence type="ECO:0000259" key="2">
    <source>
        <dbReference type="Pfam" id="PF20233"/>
    </source>
</evidence>
<evidence type="ECO:0000313" key="6">
    <source>
        <dbReference type="Proteomes" id="UP000276864"/>
    </source>
</evidence>
<accession>A0A3M6YUH0</accession>
<evidence type="ECO:0000313" key="4">
    <source>
        <dbReference type="EMBL" id="RMY26832.1"/>
    </source>
</evidence>
<dbReference type="AlphaFoldDB" id="A0A3M6YUH0"/>
<feature type="compositionally biased region" description="Acidic residues" evidence="1">
    <location>
        <begin position="347"/>
        <end position="359"/>
    </location>
</feature>
<dbReference type="Pfam" id="PF20233">
    <property type="entry name" value="DUF6590"/>
    <property type="match status" value="1"/>
</dbReference>
<gene>
    <name evidence="4" type="ORF">D0866_10581</name>
    <name evidence="3" type="ORF">D0867_09607</name>
</gene>
<reference evidence="5 6" key="1">
    <citation type="journal article" date="2018" name="BMC Genomics">
        <title>Genomic evidence for intraspecific hybridization in a clonal and extremely halotolerant yeast.</title>
        <authorList>
            <person name="Gostincar C."/>
            <person name="Stajich J.E."/>
            <person name="Zupancic J."/>
            <person name="Zalar P."/>
            <person name="Gunde-Cimerman N."/>
        </authorList>
    </citation>
    <scope>NUCLEOTIDE SEQUENCE [LARGE SCALE GENOMIC DNA]</scope>
    <source>
        <strain evidence="4 6">EXF-6651</strain>
        <strain evidence="3 5">EXF-6669</strain>
    </source>
</reference>
<dbReference type="VEuPathDB" id="FungiDB:BTJ68_08493"/>
<sequence length="477" mass="52517">MDPSRSGQWVWSEQGQRYYYLDAATKEIVDQNGVRLPPSHAHLLGPEYPSKSRREEPGSFMTVQSVTPATSVVIARADMGSVQTQQSVTPATSVVAARMPLPNMGSVQTQHCAYTLRRLNTPYRHADFSLQKREEGCPGELAPSFTIRRDTFFKPGRVFLVLWTEPAGTLSKGAFSEDVVTTRYGERAFSRIRRFVVVRAATSHCSALPIVTYSGRGVGKPGVKKSEHCIIYTGHSSPVPLREEIPRDGEAGMRLISIRVIPDDHVTKLDPVSRLDLGKPYTINHNIKVKAFGQVDALHLTALLSQFNLVWSVPSPSVHMPPPSGRPAQAAARVQKLHEAATKEEESSSNEEEDDTTESEGERHTGTPKDPDMPIDFSLFDEFKALQVNHMKVLQLGELFGALKCSGFDTDAITALAAAQSKTERASAVSRACKHSAQVGRDPGIQPSKLRKVTYDALLRRGYSEEQANNLLDSQLS</sequence>
<dbReference type="InterPro" id="IPR046497">
    <property type="entry name" value="DUF6590"/>
</dbReference>
<evidence type="ECO:0000313" key="5">
    <source>
        <dbReference type="Proteomes" id="UP000271337"/>
    </source>
</evidence>
<feature type="region of interest" description="Disordered" evidence="1">
    <location>
        <begin position="316"/>
        <end position="373"/>
    </location>
</feature>